<evidence type="ECO:0000256" key="5">
    <source>
        <dbReference type="SAM" id="Phobius"/>
    </source>
</evidence>
<evidence type="ECO:0000256" key="3">
    <source>
        <dbReference type="ARBA" id="ARBA00022989"/>
    </source>
</evidence>
<dbReference type="CDD" id="cd16914">
    <property type="entry name" value="EcfT"/>
    <property type="match status" value="1"/>
</dbReference>
<dbReference type="Pfam" id="PF02361">
    <property type="entry name" value="CbiQ"/>
    <property type="match status" value="1"/>
</dbReference>
<sequence length="264" mass="26920">MRLNVTAYIARSSPVRQMDARVKVCLLAAWSVALLLARSWAGVGLAALALAAVLAASRLPAGRVLAAAAPVYAIAAFAVAFNALSGSGEAPPLAALAPAVPLPAAAAGLSRGLLFGLRIVLLAWGSLVVSCTSTSTELTDALRSLLAPLRVLRVPVDDVATTLSLAVRFIPLTAEELARVRDAQWSRGAALGGGLGARLRAGAGMMAPLFVGLFRRADALARAMDARCYGAPGPRTSLGARRLGAREWAALAAGLALCVAVALL</sequence>
<evidence type="ECO:0000256" key="4">
    <source>
        <dbReference type="ARBA" id="ARBA00023136"/>
    </source>
</evidence>
<dbReference type="RefSeq" id="WP_242163436.1">
    <property type="nucleotide sequence ID" value="NZ_JAJMLW010000001.1"/>
</dbReference>
<evidence type="ECO:0000313" key="7">
    <source>
        <dbReference type="Proteomes" id="UP001430755"/>
    </source>
</evidence>
<dbReference type="PANTHER" id="PTHR33514:SF13">
    <property type="entry name" value="PROTEIN ABCI12, CHLOROPLASTIC"/>
    <property type="match status" value="1"/>
</dbReference>
<evidence type="ECO:0000256" key="2">
    <source>
        <dbReference type="ARBA" id="ARBA00022692"/>
    </source>
</evidence>
<comment type="subcellular location">
    <subcellularLocation>
        <location evidence="1">Membrane</location>
        <topology evidence="1">Multi-pass membrane protein</topology>
    </subcellularLocation>
</comment>
<dbReference type="InterPro" id="IPR003339">
    <property type="entry name" value="ABC/ECF_trnsptr_transmembrane"/>
</dbReference>
<organism evidence="6 7">
    <name type="scientific">Adlercreutzia faecimuris</name>
    <dbReference type="NCBI Taxonomy" id="2897341"/>
    <lineage>
        <taxon>Bacteria</taxon>
        <taxon>Bacillati</taxon>
        <taxon>Actinomycetota</taxon>
        <taxon>Coriobacteriia</taxon>
        <taxon>Eggerthellales</taxon>
        <taxon>Eggerthellaceae</taxon>
        <taxon>Adlercreutzia</taxon>
    </lineage>
</organism>
<reference evidence="6" key="1">
    <citation type="submission" date="2021-11" db="EMBL/GenBank/DDBJ databases">
        <title>A Novel Adlercreutzia Species, isolated from a Allomyrina dichotoma larva feces.</title>
        <authorList>
            <person name="Suh M.K."/>
        </authorList>
    </citation>
    <scope>NUCLEOTIDE SEQUENCE</scope>
    <source>
        <strain evidence="6">JBNU-10</strain>
    </source>
</reference>
<protein>
    <submittedName>
        <fullName evidence="6">Energy-coupling factor transporter transmembrane protein EcfT</fullName>
    </submittedName>
</protein>
<proteinExistence type="predicted"/>
<evidence type="ECO:0000256" key="1">
    <source>
        <dbReference type="ARBA" id="ARBA00004141"/>
    </source>
</evidence>
<dbReference type="EMBL" id="JAJMLW010000001">
    <property type="protein sequence ID" value="MCI2241353.1"/>
    <property type="molecule type" value="Genomic_DNA"/>
</dbReference>
<evidence type="ECO:0000313" key="6">
    <source>
        <dbReference type="EMBL" id="MCI2241353.1"/>
    </source>
</evidence>
<keyword evidence="3 5" id="KW-1133">Transmembrane helix</keyword>
<feature type="transmembrane region" description="Helical" evidence="5">
    <location>
        <begin position="65"/>
        <end position="84"/>
    </location>
</feature>
<keyword evidence="7" id="KW-1185">Reference proteome</keyword>
<gene>
    <name evidence="6" type="ORF">LPT13_03175</name>
</gene>
<comment type="caution">
    <text evidence="6">The sequence shown here is derived from an EMBL/GenBank/DDBJ whole genome shotgun (WGS) entry which is preliminary data.</text>
</comment>
<accession>A0ABS9WER1</accession>
<dbReference type="PANTHER" id="PTHR33514">
    <property type="entry name" value="PROTEIN ABCI12, CHLOROPLASTIC"/>
    <property type="match status" value="1"/>
</dbReference>
<dbReference type="Proteomes" id="UP001430755">
    <property type="component" value="Unassembled WGS sequence"/>
</dbReference>
<keyword evidence="2 5" id="KW-0812">Transmembrane</keyword>
<name>A0ABS9WER1_9ACTN</name>
<keyword evidence="4 5" id="KW-0472">Membrane</keyword>